<dbReference type="AlphaFoldDB" id="A0A8J2KHS9"/>
<accession>A0A8J2KHS9</accession>
<reference evidence="1" key="1">
    <citation type="submission" date="2021-06" db="EMBL/GenBank/DDBJ databases">
        <authorList>
            <person name="Hodson N. C."/>
            <person name="Mongue J. A."/>
            <person name="Jaron S. K."/>
        </authorList>
    </citation>
    <scope>NUCLEOTIDE SEQUENCE</scope>
</reference>
<name>A0A8J2KHS9_9HEXA</name>
<evidence type="ECO:0000313" key="1">
    <source>
        <dbReference type="EMBL" id="CAG7726355.1"/>
    </source>
</evidence>
<organism evidence="1 2">
    <name type="scientific">Allacma fusca</name>
    <dbReference type="NCBI Taxonomy" id="39272"/>
    <lineage>
        <taxon>Eukaryota</taxon>
        <taxon>Metazoa</taxon>
        <taxon>Ecdysozoa</taxon>
        <taxon>Arthropoda</taxon>
        <taxon>Hexapoda</taxon>
        <taxon>Collembola</taxon>
        <taxon>Symphypleona</taxon>
        <taxon>Sminthuridae</taxon>
        <taxon>Allacma</taxon>
    </lineage>
</organism>
<sequence length="23" mass="2595">MLADPSYGIFSRGLKTTQNILIR</sequence>
<gene>
    <name evidence="1" type="ORF">AFUS01_LOCUS15270</name>
</gene>
<dbReference type="Proteomes" id="UP000708208">
    <property type="component" value="Unassembled WGS sequence"/>
</dbReference>
<proteinExistence type="predicted"/>
<evidence type="ECO:0000313" key="2">
    <source>
        <dbReference type="Proteomes" id="UP000708208"/>
    </source>
</evidence>
<protein>
    <submittedName>
        <fullName evidence="1">Uncharacterized protein</fullName>
    </submittedName>
</protein>
<feature type="non-terminal residue" evidence="1">
    <location>
        <position position="1"/>
    </location>
</feature>
<comment type="caution">
    <text evidence="1">The sequence shown here is derived from an EMBL/GenBank/DDBJ whole genome shotgun (WGS) entry which is preliminary data.</text>
</comment>
<dbReference type="EMBL" id="CAJVCH010134345">
    <property type="protein sequence ID" value="CAG7726355.1"/>
    <property type="molecule type" value="Genomic_DNA"/>
</dbReference>
<keyword evidence="2" id="KW-1185">Reference proteome</keyword>